<accession>A0A2Z6IFQ4</accession>
<name>A0A2Z6IFQ4_9BURK</name>
<dbReference type="AlphaFoldDB" id="A0A2Z6IFQ4"/>
<dbReference type="SUPFAM" id="SSF53850">
    <property type="entry name" value="Periplasmic binding protein-like II"/>
    <property type="match status" value="1"/>
</dbReference>
<dbReference type="Proteomes" id="UP000271003">
    <property type="component" value="Chromosome"/>
</dbReference>
<feature type="domain" description="SsuA/THI5-like" evidence="2">
    <location>
        <begin position="53"/>
        <end position="248"/>
    </location>
</feature>
<dbReference type="InterPro" id="IPR015168">
    <property type="entry name" value="SsuA/THI5"/>
</dbReference>
<reference evidence="3 4" key="1">
    <citation type="journal article" date="2018" name="Int. J. Syst. Evol. Microbiol.">
        <title>Mesosutterella multiformis gen. nov., sp. nov., a member of the family Sutterellaceae and Sutterella megalosphaeroides sp. nov., isolated from human faeces.</title>
        <authorList>
            <person name="Sakamoto M."/>
            <person name="Ikeyama N."/>
            <person name="Kunihiro T."/>
            <person name="Iino T."/>
            <person name="Yuki M."/>
            <person name="Ohkuma M."/>
        </authorList>
    </citation>
    <scope>NUCLEOTIDE SEQUENCE [LARGE SCALE GENOMIC DNA]</scope>
    <source>
        <strain evidence="3 4">6FBBBH3</strain>
    </source>
</reference>
<evidence type="ECO:0000313" key="4">
    <source>
        <dbReference type="Proteomes" id="UP000271003"/>
    </source>
</evidence>
<gene>
    <name evidence="3" type="primary">ssuA</name>
    <name evidence="3" type="ORF">SUTMEG_18790</name>
</gene>
<sequence length="313" mass="32924">MRIKSIAAALLMAASAALSAAQFPESISITYVKAPFNLQNIVMKERGMLEEAFKNENVKIDWRVINSGAQQGQAMASGDLDFSAVMNTASLLMAAGAGNPIAVATGVAHPKGIFAIVGKPGEALSVKDLKGKTVVGPKGTVLHQLLVAALKQEGLSISDVDFVNMDPAAAMTAVVAGKADAALLAANLILKANDAGAKTIVTCDGYVDPNLVMTVRREFAQQYPEAYDRVVAVNRAALAWIRANKDEALRIGAKAQGVTVEEAAKLYDGSGFYDTLTDADIASLEKDQAFLLENGMMQKSVDVKSLILPSALK</sequence>
<keyword evidence="1" id="KW-0732">Signal</keyword>
<evidence type="ECO:0000313" key="3">
    <source>
        <dbReference type="EMBL" id="BBF23988.1"/>
    </source>
</evidence>
<dbReference type="RefSeq" id="WP_120177540.1">
    <property type="nucleotide sequence ID" value="NZ_AP018786.1"/>
</dbReference>
<evidence type="ECO:0000259" key="2">
    <source>
        <dbReference type="Pfam" id="PF09084"/>
    </source>
</evidence>
<dbReference type="Pfam" id="PF09084">
    <property type="entry name" value="NMT1"/>
    <property type="match status" value="1"/>
</dbReference>
<evidence type="ECO:0000256" key="1">
    <source>
        <dbReference type="SAM" id="SignalP"/>
    </source>
</evidence>
<dbReference type="EMBL" id="AP018786">
    <property type="protein sequence ID" value="BBF23988.1"/>
    <property type="molecule type" value="Genomic_DNA"/>
</dbReference>
<organism evidence="3 4">
    <name type="scientific">Sutterella megalosphaeroides</name>
    <dbReference type="NCBI Taxonomy" id="2494234"/>
    <lineage>
        <taxon>Bacteria</taxon>
        <taxon>Pseudomonadati</taxon>
        <taxon>Pseudomonadota</taxon>
        <taxon>Betaproteobacteria</taxon>
        <taxon>Burkholderiales</taxon>
        <taxon>Sutterellaceae</taxon>
        <taxon>Sutterella</taxon>
    </lineage>
</organism>
<keyword evidence="4" id="KW-1185">Reference proteome</keyword>
<feature type="signal peptide" evidence="1">
    <location>
        <begin position="1"/>
        <end position="20"/>
    </location>
</feature>
<protein>
    <submittedName>
        <fullName evidence="3">ABC transporter substrate-binding protein</fullName>
    </submittedName>
</protein>
<dbReference type="OrthoDB" id="286202at2"/>
<dbReference type="CDD" id="cd01008">
    <property type="entry name" value="PBP2_NrtA_SsuA_CpmA_like"/>
    <property type="match status" value="1"/>
</dbReference>
<dbReference type="KEGG" id="sutt:SUTMEG_18790"/>
<feature type="chain" id="PRO_5016458176" evidence="1">
    <location>
        <begin position="21"/>
        <end position="313"/>
    </location>
</feature>
<dbReference type="PANTHER" id="PTHR30024">
    <property type="entry name" value="ALIPHATIC SULFONATES-BINDING PROTEIN-RELATED"/>
    <property type="match status" value="1"/>
</dbReference>
<proteinExistence type="predicted"/>
<dbReference type="Gene3D" id="3.40.190.10">
    <property type="entry name" value="Periplasmic binding protein-like II"/>
    <property type="match status" value="2"/>
</dbReference>